<dbReference type="GO" id="GO:0043565">
    <property type="term" value="F:sequence-specific DNA binding"/>
    <property type="evidence" value="ECO:0007669"/>
    <property type="project" value="InterPro"/>
</dbReference>
<gene>
    <name evidence="4" type="ORF">SAMN06297382_0566</name>
</gene>
<dbReference type="InterPro" id="IPR018060">
    <property type="entry name" value="HTH_AraC"/>
</dbReference>
<protein>
    <submittedName>
        <fullName evidence="4">AraC-type DNA-binding protein</fullName>
    </submittedName>
</protein>
<dbReference type="PANTHER" id="PTHR43436:SF1">
    <property type="entry name" value="TRANSCRIPTIONAL REGULATORY PROTEIN"/>
    <property type="match status" value="1"/>
</dbReference>
<dbReference type="Pfam" id="PF06719">
    <property type="entry name" value="AraC_N"/>
    <property type="match status" value="1"/>
</dbReference>
<dbReference type="SMART" id="SM00342">
    <property type="entry name" value="HTH_ARAC"/>
    <property type="match status" value="1"/>
</dbReference>
<dbReference type="AlphaFoldDB" id="A0A239PKI2"/>
<dbReference type="EMBL" id="FZQA01000001">
    <property type="protein sequence ID" value="SNT68070.1"/>
    <property type="molecule type" value="Genomic_DNA"/>
</dbReference>
<dbReference type="PANTHER" id="PTHR43436">
    <property type="entry name" value="ARAC-FAMILY TRANSCRIPTIONAL REGULATOR"/>
    <property type="match status" value="1"/>
</dbReference>
<evidence type="ECO:0000313" key="5">
    <source>
        <dbReference type="Proteomes" id="UP000198346"/>
    </source>
</evidence>
<dbReference type="Proteomes" id="UP000198346">
    <property type="component" value="Unassembled WGS sequence"/>
</dbReference>
<sequence length="300" mass="32459">MERHAELAAMIDKYAGGDGVHATPIPRLHLIRAATTTEPVVAPYEPAVCIVAQGEKQAILGDVALAYDPAKYLVVSADVPVICHITKASSASPYLCLRLDLDLASLGAMMLELGVEPARGDAPGPALALSAATPELIDAAARLVALLGHPQDARALAPLVEREILYRLMTGEQADKIRQIAVSDSKLAQVSRAIRWIKRNYAKPLRIETVAAEARMSPSGLYQHFKAVTGMSPLQYQKRLRLQEARRLLLQDSLDAAGAGHRVGYESPSQFSREYARAFGAPPMRDIERLKKGQEPMVGA</sequence>
<evidence type="ECO:0000259" key="3">
    <source>
        <dbReference type="PROSITE" id="PS01124"/>
    </source>
</evidence>
<dbReference type="InterPro" id="IPR009057">
    <property type="entry name" value="Homeodomain-like_sf"/>
</dbReference>
<evidence type="ECO:0000313" key="4">
    <source>
        <dbReference type="EMBL" id="SNT68070.1"/>
    </source>
</evidence>
<dbReference type="Pfam" id="PF12833">
    <property type="entry name" value="HTH_18"/>
    <property type="match status" value="1"/>
</dbReference>
<keyword evidence="2" id="KW-0804">Transcription</keyword>
<dbReference type="OrthoDB" id="9802263at2"/>
<organism evidence="4 5">
    <name type="scientific">Amphiplicatus metriothermophilus</name>
    <dbReference type="NCBI Taxonomy" id="1519374"/>
    <lineage>
        <taxon>Bacteria</taxon>
        <taxon>Pseudomonadati</taxon>
        <taxon>Pseudomonadota</taxon>
        <taxon>Alphaproteobacteria</taxon>
        <taxon>Parvularculales</taxon>
        <taxon>Parvularculaceae</taxon>
        <taxon>Amphiplicatus</taxon>
    </lineage>
</organism>
<dbReference type="InterPro" id="IPR009594">
    <property type="entry name" value="Tscrpt_reg_HTH_AraC_N"/>
</dbReference>
<accession>A0A239PKI2</accession>
<dbReference type="SUPFAM" id="SSF46689">
    <property type="entry name" value="Homeodomain-like"/>
    <property type="match status" value="2"/>
</dbReference>
<dbReference type="Gene3D" id="1.10.10.60">
    <property type="entry name" value="Homeodomain-like"/>
    <property type="match status" value="2"/>
</dbReference>
<reference evidence="4 5" key="1">
    <citation type="submission" date="2017-07" db="EMBL/GenBank/DDBJ databases">
        <authorList>
            <person name="Sun Z.S."/>
            <person name="Albrecht U."/>
            <person name="Echele G."/>
            <person name="Lee C.C."/>
        </authorList>
    </citation>
    <scope>NUCLEOTIDE SEQUENCE [LARGE SCALE GENOMIC DNA]</scope>
    <source>
        <strain evidence="4 5">CGMCC 1.12710</strain>
    </source>
</reference>
<keyword evidence="4" id="KW-0238">DNA-binding</keyword>
<keyword evidence="1" id="KW-0805">Transcription regulation</keyword>
<evidence type="ECO:0000256" key="2">
    <source>
        <dbReference type="ARBA" id="ARBA00023163"/>
    </source>
</evidence>
<keyword evidence="5" id="KW-1185">Reference proteome</keyword>
<dbReference type="PROSITE" id="PS01124">
    <property type="entry name" value="HTH_ARAC_FAMILY_2"/>
    <property type="match status" value="1"/>
</dbReference>
<evidence type="ECO:0000256" key="1">
    <source>
        <dbReference type="ARBA" id="ARBA00023015"/>
    </source>
</evidence>
<name>A0A239PKI2_9PROT</name>
<dbReference type="GO" id="GO:0003700">
    <property type="term" value="F:DNA-binding transcription factor activity"/>
    <property type="evidence" value="ECO:0007669"/>
    <property type="project" value="InterPro"/>
</dbReference>
<feature type="domain" description="HTH araC/xylS-type" evidence="3">
    <location>
        <begin position="191"/>
        <end position="289"/>
    </location>
</feature>
<proteinExistence type="predicted"/>